<dbReference type="AlphaFoldDB" id="A0A6J7N9Y7"/>
<dbReference type="AntiFam" id="ANF00162">
    <property type="entry name" value="Shadow ORF (opposite ppdK)"/>
</dbReference>
<accession>A0A6J7N9Y7</accession>
<gene>
    <name evidence="1" type="ORF">UFOPK4000_00460</name>
</gene>
<protein>
    <submittedName>
        <fullName evidence="1">Unannotated protein</fullName>
    </submittedName>
</protein>
<name>A0A6J7N9Y7_9ZZZZ</name>
<organism evidence="1">
    <name type="scientific">freshwater metagenome</name>
    <dbReference type="NCBI Taxonomy" id="449393"/>
    <lineage>
        <taxon>unclassified sequences</taxon>
        <taxon>metagenomes</taxon>
        <taxon>ecological metagenomes</taxon>
    </lineage>
</organism>
<evidence type="ECO:0000313" key="1">
    <source>
        <dbReference type="EMBL" id="CAB4986824.1"/>
    </source>
</evidence>
<proteinExistence type="predicted"/>
<reference evidence="1" key="1">
    <citation type="submission" date="2020-05" db="EMBL/GenBank/DDBJ databases">
        <authorList>
            <person name="Chiriac C."/>
            <person name="Salcher M."/>
            <person name="Ghai R."/>
            <person name="Kavagutti S V."/>
        </authorList>
    </citation>
    <scope>NUCLEOTIDE SEQUENCE</scope>
</reference>
<sequence>MYLWKLSLQSIEVFGVANARNYVFPLRIDKKIAVWFAFASGGIACETHSRTRIIVSVSENHCLNVDCRSKVMVDFFAHAIRNRTGTIPRAKYGFNGTSQLFHRVLRKFPTRGLLNNRLIRFAQVAQGGRREFGIRRHACVCLSKHEWMLEFVAVYTKHNASVHRNETPITVVCKALIVCGFGKSNDTYVVEAKVENRVHHSWHRELGSGSHRDQQWSMRIAKFRLHLFLQKRNLLLQLGIKCLWPATLHVSPARIGGHSKPVWHWQLQHARHFCQIGALAAEQIFHLHRRFTVLVIKRKN</sequence>
<dbReference type="EMBL" id="CAFBOT010000056">
    <property type="protein sequence ID" value="CAB4986824.1"/>
    <property type="molecule type" value="Genomic_DNA"/>
</dbReference>